<evidence type="ECO:0000313" key="3">
    <source>
        <dbReference type="Proteomes" id="UP001324634"/>
    </source>
</evidence>
<dbReference type="Proteomes" id="UP001324634">
    <property type="component" value="Chromosome"/>
</dbReference>
<dbReference type="Pfam" id="PF00857">
    <property type="entry name" value="Isochorismatase"/>
    <property type="match status" value="1"/>
</dbReference>
<dbReference type="Gene3D" id="3.40.50.850">
    <property type="entry name" value="Isochorismatase-like"/>
    <property type="match status" value="1"/>
</dbReference>
<evidence type="ECO:0000313" key="2">
    <source>
        <dbReference type="EMBL" id="WPU66733.1"/>
    </source>
</evidence>
<keyword evidence="3" id="KW-1185">Reference proteome</keyword>
<organism evidence="2 3">
    <name type="scientific">Peredibacter starrii</name>
    <dbReference type="NCBI Taxonomy" id="28202"/>
    <lineage>
        <taxon>Bacteria</taxon>
        <taxon>Pseudomonadati</taxon>
        <taxon>Bdellovibrionota</taxon>
        <taxon>Bacteriovoracia</taxon>
        <taxon>Bacteriovoracales</taxon>
        <taxon>Bacteriovoracaceae</taxon>
        <taxon>Peredibacter</taxon>
    </lineage>
</organism>
<dbReference type="SUPFAM" id="SSF52499">
    <property type="entry name" value="Isochorismatase-like hydrolases"/>
    <property type="match status" value="1"/>
</dbReference>
<dbReference type="PANTHER" id="PTHR43559:SF1">
    <property type="entry name" value="HYDROLASE"/>
    <property type="match status" value="1"/>
</dbReference>
<feature type="domain" description="Isochorismatase-like" evidence="1">
    <location>
        <begin position="13"/>
        <end position="161"/>
    </location>
</feature>
<proteinExistence type="predicted"/>
<evidence type="ECO:0000259" key="1">
    <source>
        <dbReference type="Pfam" id="PF00857"/>
    </source>
</evidence>
<dbReference type="InterPro" id="IPR000868">
    <property type="entry name" value="Isochorismatase-like_dom"/>
</dbReference>
<dbReference type="InterPro" id="IPR053152">
    <property type="entry name" value="Hydrolase_YcaC-like"/>
</dbReference>
<protein>
    <submittedName>
        <fullName evidence="2">Isochorismatase family protein</fullName>
    </submittedName>
</protein>
<sequence length="210" mass="23497">MKKTSLWDSSQVALILIDYQEEMFAKIRSSDPNEVDLNVKLLLKAASALKIPTILSTVGVQMGVNQSTRKSIRDLVPNSTEIDRSSMNAWEDEAFKAAVKATGKKHLIFCALWTEICLAFPVVDALRDDYEVMIPVDAVGGLSHVSHDTAIDRMVQAGAIPNTSLALMTEFFRDWKDQRATLLRPLMVQYFKDEKQLLARSTSGESQVYN</sequence>
<gene>
    <name evidence="2" type="ORF">SOO65_08235</name>
</gene>
<accession>A0AAX4HTL0</accession>
<dbReference type="PANTHER" id="PTHR43559">
    <property type="entry name" value="HYDROLASE YCAC-RELATED"/>
    <property type="match status" value="1"/>
</dbReference>
<dbReference type="AlphaFoldDB" id="A0AAX4HTL0"/>
<reference evidence="2 3" key="1">
    <citation type="submission" date="2023-11" db="EMBL/GenBank/DDBJ databases">
        <title>Peredibacter starrii A3.12.</title>
        <authorList>
            <person name="Mitchell R.J."/>
        </authorList>
    </citation>
    <scope>NUCLEOTIDE SEQUENCE [LARGE SCALE GENOMIC DNA]</scope>
    <source>
        <strain evidence="2 3">A3.12</strain>
    </source>
</reference>
<dbReference type="KEGG" id="psti:SOO65_08235"/>
<name>A0AAX4HTL0_9BACT</name>
<dbReference type="InterPro" id="IPR036380">
    <property type="entry name" value="Isochorismatase-like_sf"/>
</dbReference>
<dbReference type="RefSeq" id="WP_321399237.1">
    <property type="nucleotide sequence ID" value="NZ_CP139487.1"/>
</dbReference>
<dbReference type="EMBL" id="CP139487">
    <property type="protein sequence ID" value="WPU66733.1"/>
    <property type="molecule type" value="Genomic_DNA"/>
</dbReference>